<dbReference type="SUPFAM" id="SSF54001">
    <property type="entry name" value="Cysteine proteinases"/>
    <property type="match status" value="1"/>
</dbReference>
<dbReference type="Gene3D" id="3.90.70.10">
    <property type="entry name" value="Cysteine proteinases"/>
    <property type="match status" value="1"/>
</dbReference>
<dbReference type="Pfam" id="PF04780">
    <property type="entry name" value="DUF629"/>
    <property type="match status" value="1"/>
</dbReference>
<dbReference type="InterPro" id="IPR028889">
    <property type="entry name" value="USP"/>
</dbReference>
<evidence type="ECO:0000313" key="3">
    <source>
        <dbReference type="EnsemblPlants" id="LPERR09G03850.1"/>
    </source>
</evidence>
<protein>
    <recommendedName>
        <fullName evidence="2">USP domain-containing protein</fullName>
    </recommendedName>
</protein>
<reference evidence="3 4" key="1">
    <citation type="submission" date="2012-08" db="EMBL/GenBank/DDBJ databases">
        <title>Oryza genome evolution.</title>
        <authorList>
            <person name="Wing R.A."/>
        </authorList>
    </citation>
    <scope>NUCLEOTIDE SEQUENCE</scope>
</reference>
<organism evidence="3 4">
    <name type="scientific">Leersia perrieri</name>
    <dbReference type="NCBI Taxonomy" id="77586"/>
    <lineage>
        <taxon>Eukaryota</taxon>
        <taxon>Viridiplantae</taxon>
        <taxon>Streptophyta</taxon>
        <taxon>Embryophyta</taxon>
        <taxon>Tracheophyta</taxon>
        <taxon>Spermatophyta</taxon>
        <taxon>Magnoliopsida</taxon>
        <taxon>Liliopsida</taxon>
        <taxon>Poales</taxon>
        <taxon>Poaceae</taxon>
        <taxon>BOP clade</taxon>
        <taxon>Oryzoideae</taxon>
        <taxon>Oryzeae</taxon>
        <taxon>Oryzinae</taxon>
        <taxon>Leersia</taxon>
    </lineage>
</organism>
<feature type="compositionally biased region" description="Basic and acidic residues" evidence="1">
    <location>
        <begin position="10"/>
        <end position="27"/>
    </location>
</feature>
<proteinExistence type="predicted"/>
<dbReference type="AlphaFoldDB" id="A0A0D9XCH3"/>
<dbReference type="InterPro" id="IPR006865">
    <property type="entry name" value="DUF629"/>
</dbReference>
<evidence type="ECO:0000256" key="1">
    <source>
        <dbReference type="SAM" id="MobiDB-lite"/>
    </source>
</evidence>
<dbReference type="PANTHER" id="PTHR34465:SF3">
    <property type="entry name" value="OS09G0547900 PROTEIN"/>
    <property type="match status" value="1"/>
</dbReference>
<accession>A0A0D9XCH3</accession>
<dbReference type="Proteomes" id="UP000032180">
    <property type="component" value="Chromosome 9"/>
</dbReference>
<dbReference type="InterPro" id="IPR038765">
    <property type="entry name" value="Papain-like_cys_pep_sf"/>
</dbReference>
<dbReference type="Pfam" id="PF00443">
    <property type="entry name" value="UCH"/>
    <property type="match status" value="1"/>
</dbReference>
<sequence>MGRGRNQAQQRKEAEKAKQLERRVEEMSAPRKEAMVALLLHRDGRHDEAIARAEELAARYPESAVVAHLAGFLHQDATIRAIAAKDMPDADKHRNSAREFYIKAKQLAPNCVEIATRLAKVRSLCFDREAEPEIVRAVAIPFPTDPAENNVQYDLGFGACTSEARVEHVRRQALDLHVRISALASSSAILADVVAVLDLAEREGAPKAIKPAKELAKRYYYSARANLTHAHISVEFALGLEIDKRPFLNRVLDELNTLEHDFKDSLMIALLRVKLMFVLGMYAAMSAEAHRAIDMEKPTDPGREDVDPGSVPGETYEDRVSSVRTEIEHLLQRLVLVAKDYWWGSLTSYKRGRFLSVDLNLLHQHYVNVYDENHEAAKIISDALSFVKKNRSWRFWICPYCVGKKIPDTDSLLQHIRNKHPEGNVWPKLLSILEPKLISDTSQGDYFSEDAIVCQELEDQYVLYFKTIRVSDKTEPRPFLELRESKCTEGIEILEKIKLKLKSVPAETINTEINEACVEIRNLWHYFMEISVLDFRVVILPHAVAFIWNQLLQCISEDKKAVDRSIDAADTDALFPYADEVPDIDEIFSNDDDPHDSKAQKDEVNQKLENIMESCSVDTLIDGNDNKASEVHVRDENYGATVNEKESNSPTEMVEYGSELDATLENLEADLNYDSSEQTSLPSLRKIDNANEDNATEETASIACYRKSIDVLKENNADEDMYFLNVIIQSLWNLRHFRDEYQWELSNFGVAHEGPCIAEKLYEIFSAWEKNEHSKMVRLLTDVKTTLCEIVNDSNMFQKVGRNFASEIMTIILWELHKFHTPMRIGSVIVVLNAPCRYCVCTLGLFGVKLKQIMSCRCGEWFGEEYRFLHELDASSLHSTKINCFEELSILMDSQSNVQRRCIKCSGSVNKIGCFLSEGPQYFTIVLKDWLGNDESQPILFEALFGIVSPLDITLLYKGVTLPHEGVHSATKYRLASVIYYIEHRYVCFARDQDKWLKYDNMTVKTVDSLGELLQLYREINLQPEVLIYEGGIGFNCNSITASFYLY</sequence>
<evidence type="ECO:0000259" key="2">
    <source>
        <dbReference type="PROSITE" id="PS50235"/>
    </source>
</evidence>
<dbReference type="InterPro" id="IPR001394">
    <property type="entry name" value="Peptidase_C19_UCH"/>
</dbReference>
<reference evidence="3" key="3">
    <citation type="submission" date="2015-04" db="UniProtKB">
        <authorList>
            <consortium name="EnsemblPlants"/>
        </authorList>
    </citation>
    <scope>IDENTIFICATION</scope>
</reference>
<reference evidence="4" key="2">
    <citation type="submission" date="2013-12" db="EMBL/GenBank/DDBJ databases">
        <authorList>
            <person name="Yu Y."/>
            <person name="Lee S."/>
            <person name="de Baynast K."/>
            <person name="Wissotski M."/>
            <person name="Liu L."/>
            <person name="Talag J."/>
            <person name="Goicoechea J."/>
            <person name="Angelova A."/>
            <person name="Jetty R."/>
            <person name="Kudrna D."/>
            <person name="Golser W."/>
            <person name="Rivera L."/>
            <person name="Zhang J."/>
            <person name="Wing R."/>
        </authorList>
    </citation>
    <scope>NUCLEOTIDE SEQUENCE</scope>
</reference>
<dbReference type="PANTHER" id="PTHR34465">
    <property type="entry name" value="CARBOXYL-TERMINAL HYDROLASE-LIKE PROTEIN, PUTATIVE (DUF627 AND DUF629)-RELATED"/>
    <property type="match status" value="1"/>
</dbReference>
<feature type="compositionally biased region" description="Basic and acidic residues" evidence="1">
    <location>
        <begin position="295"/>
        <end position="306"/>
    </location>
</feature>
<dbReference type="GO" id="GO:0016579">
    <property type="term" value="P:protein deubiquitination"/>
    <property type="evidence" value="ECO:0007669"/>
    <property type="project" value="InterPro"/>
</dbReference>
<dbReference type="Gramene" id="LPERR09G03850.1">
    <property type="protein sequence ID" value="LPERR09G03850.1"/>
    <property type="gene ID" value="LPERR09G03850"/>
</dbReference>
<feature type="region of interest" description="Disordered" evidence="1">
    <location>
        <begin position="1"/>
        <end position="27"/>
    </location>
</feature>
<dbReference type="PROSITE" id="PS50235">
    <property type="entry name" value="USP_3"/>
    <property type="match status" value="1"/>
</dbReference>
<feature type="domain" description="USP" evidence="2">
    <location>
        <begin position="712"/>
        <end position="1032"/>
    </location>
</feature>
<dbReference type="GO" id="GO:0004843">
    <property type="term" value="F:cysteine-type deubiquitinase activity"/>
    <property type="evidence" value="ECO:0007669"/>
    <property type="project" value="InterPro"/>
</dbReference>
<dbReference type="EnsemblPlants" id="LPERR09G03850.1">
    <property type="protein sequence ID" value="LPERR09G03850.1"/>
    <property type="gene ID" value="LPERR09G03850"/>
</dbReference>
<dbReference type="eggNOG" id="KOG1887">
    <property type="taxonomic scope" value="Eukaryota"/>
</dbReference>
<keyword evidence="4" id="KW-1185">Reference proteome</keyword>
<evidence type="ECO:0000313" key="4">
    <source>
        <dbReference type="Proteomes" id="UP000032180"/>
    </source>
</evidence>
<feature type="region of interest" description="Disordered" evidence="1">
    <location>
        <begin position="295"/>
        <end position="316"/>
    </location>
</feature>
<name>A0A0D9XCH3_9ORYZ</name>